<evidence type="ECO:0000313" key="1">
    <source>
        <dbReference type="EMBL" id="ACR34088.1"/>
    </source>
</evidence>
<dbReference type="KEGG" id="zma:111589758"/>
<protein>
    <submittedName>
        <fullName evidence="1">Uncharacterized protein</fullName>
    </submittedName>
</protein>
<dbReference type="AlphaFoldDB" id="C4IYT8"/>
<proteinExistence type="evidence at transcript level"/>
<sequence>MTSELASGCGPLSRTEYACLLDGRPHGVGRVALGLVASLLAGPFRLLCTGCYVKRLPFALLFTRKRGALRGALPWETQACQTNLTQQSTSQFAAM</sequence>
<dbReference type="RefSeq" id="XP_023156418.1">
    <property type="nucleotide sequence ID" value="XM_023300650.2"/>
</dbReference>
<reference evidence="1" key="2">
    <citation type="submission" date="2012-06" db="EMBL/GenBank/DDBJ databases">
        <authorList>
            <person name="Yu Y."/>
            <person name="Currie J."/>
            <person name="Lomeli R."/>
            <person name="Angelova A."/>
            <person name="Collura K."/>
            <person name="Wissotski M."/>
            <person name="Campos D."/>
            <person name="Kudrna D."/>
            <person name="Golser W."/>
            <person name="Ashely E."/>
            <person name="Descour A."/>
            <person name="Fernandes J."/>
            <person name="Soderlund C."/>
            <person name="Walbot V."/>
        </authorList>
    </citation>
    <scope>NUCLEOTIDE SEQUENCE</scope>
    <source>
        <strain evidence="1">B73</strain>
    </source>
</reference>
<name>C4IYT8_MAIZE</name>
<reference evidence="1" key="1">
    <citation type="journal article" date="2009" name="PLoS Genet.">
        <title>Sequencing, mapping, and analysis of 27,455 maize full-length cDNAs.</title>
        <authorList>
            <person name="Soderlund C."/>
            <person name="Descour A."/>
            <person name="Kudrna D."/>
            <person name="Bomhoff M."/>
            <person name="Boyd L."/>
            <person name="Currie J."/>
            <person name="Angelova A."/>
            <person name="Collura K."/>
            <person name="Wissotski M."/>
            <person name="Ashley E."/>
            <person name="Morrow D."/>
            <person name="Fernandes J."/>
            <person name="Walbot V."/>
            <person name="Yu Y."/>
        </authorList>
    </citation>
    <scope>NUCLEOTIDE SEQUENCE</scope>
    <source>
        <strain evidence="1">B73</strain>
    </source>
</reference>
<dbReference type="EMBL" id="BT085625">
    <property type="protein sequence ID" value="ACR35978.1"/>
    <property type="molecule type" value="mRNA"/>
</dbReference>
<dbReference type="GeneID" id="111589758"/>
<dbReference type="EMBL" id="BT083735">
    <property type="protein sequence ID" value="ACR34088.1"/>
    <property type="molecule type" value="mRNA"/>
</dbReference>
<accession>C4IYT8</accession>
<dbReference type="EMBL" id="BT085521">
    <property type="protein sequence ID" value="ACR35874.1"/>
    <property type="molecule type" value="mRNA"/>
</dbReference>
<organism evidence="1">
    <name type="scientific">Zea mays</name>
    <name type="common">Maize</name>
    <dbReference type="NCBI Taxonomy" id="4577"/>
    <lineage>
        <taxon>Eukaryota</taxon>
        <taxon>Viridiplantae</taxon>
        <taxon>Streptophyta</taxon>
        <taxon>Embryophyta</taxon>
        <taxon>Tracheophyta</taxon>
        <taxon>Spermatophyta</taxon>
        <taxon>Magnoliopsida</taxon>
        <taxon>Liliopsida</taxon>
        <taxon>Poales</taxon>
        <taxon>Poaceae</taxon>
        <taxon>PACMAD clade</taxon>
        <taxon>Panicoideae</taxon>
        <taxon>Andropogonodae</taxon>
        <taxon>Andropogoneae</taxon>
        <taxon>Tripsacinae</taxon>
        <taxon>Zea</taxon>
    </lineage>
</organism>